<evidence type="ECO:0000256" key="8">
    <source>
        <dbReference type="ARBA" id="ARBA00037993"/>
    </source>
</evidence>
<dbReference type="OrthoDB" id="9789567at2"/>
<evidence type="ECO:0000256" key="4">
    <source>
        <dbReference type="ARBA" id="ARBA00022741"/>
    </source>
</evidence>
<dbReference type="CDD" id="cd01995">
    <property type="entry name" value="QueC-like"/>
    <property type="match status" value="1"/>
</dbReference>
<dbReference type="Proteomes" id="UP000548978">
    <property type="component" value="Unassembled WGS sequence"/>
</dbReference>
<dbReference type="AlphaFoldDB" id="A0A7W9E8Y4"/>
<dbReference type="PIRSF" id="PIRSF006293">
    <property type="entry name" value="ExsB"/>
    <property type="match status" value="1"/>
</dbReference>
<feature type="binding site" evidence="11">
    <location>
        <position position="225"/>
    </location>
    <ligand>
        <name>Zn(2+)</name>
        <dbReference type="ChEBI" id="CHEBI:29105"/>
    </ligand>
</feature>
<sequence length="238" mass="25674">MSAFDPQPAASALVLFSGGQDSATCLAWAMERYARVETVGFDYGQRHAVEMQARLAVRDGMRAALPEGADRLGEDHVVDLTGYGAIAESALTADRAMEMDARGLPTTFVPGRNLVFLSVAAALADRRGLDVLVGGMCETDFSGYPDCRRETIDAMERALSLGLDQPVRIETPLMALTKAGTWALAHRIGGEPLVELILEASHTCYRGDRSERHVWGYGCGTCPACELRARGHSEWVAA</sequence>
<dbReference type="InterPro" id="IPR014729">
    <property type="entry name" value="Rossmann-like_a/b/a_fold"/>
</dbReference>
<keyword evidence="7 11" id="KW-0067">ATP-binding</keyword>
<dbReference type="PANTHER" id="PTHR42914">
    <property type="entry name" value="7-CYANO-7-DEAZAGUANINE SYNTHASE"/>
    <property type="match status" value="1"/>
</dbReference>
<comment type="catalytic activity">
    <reaction evidence="10 11">
        <text>7-carboxy-7-carbaguanine + NH4(+) + 2 ATP = 7-cyano-7-carbaguanine + 2 AMP + 2 diphosphate + 2 H(+)</text>
        <dbReference type="Rhea" id="RHEA:27982"/>
        <dbReference type="ChEBI" id="CHEBI:15378"/>
        <dbReference type="ChEBI" id="CHEBI:28938"/>
        <dbReference type="ChEBI" id="CHEBI:30616"/>
        <dbReference type="ChEBI" id="CHEBI:33019"/>
        <dbReference type="ChEBI" id="CHEBI:45075"/>
        <dbReference type="ChEBI" id="CHEBI:61036"/>
        <dbReference type="ChEBI" id="CHEBI:456215"/>
        <dbReference type="EC" id="6.3.4.20"/>
    </reaction>
</comment>
<evidence type="ECO:0000256" key="1">
    <source>
        <dbReference type="ARBA" id="ARBA00005061"/>
    </source>
</evidence>
<name>A0A7W9E8Y4_9CAUL</name>
<evidence type="ECO:0000256" key="7">
    <source>
        <dbReference type="ARBA" id="ARBA00022840"/>
    </source>
</evidence>
<protein>
    <recommendedName>
        <fullName evidence="9 11">7-cyano-7-deazaguanine synthase</fullName>
        <ecNumber evidence="9 11">6.3.4.20</ecNumber>
    </recommendedName>
    <alternativeName>
        <fullName evidence="11">7-cyano-7-carbaguanine synthase</fullName>
    </alternativeName>
    <alternativeName>
        <fullName evidence="11">PreQ(0) synthase</fullName>
    </alternativeName>
    <alternativeName>
        <fullName evidence="11">Queuosine biosynthesis protein QueC</fullName>
    </alternativeName>
</protein>
<feature type="binding site" evidence="11">
    <location>
        <begin position="16"/>
        <end position="26"/>
    </location>
    <ligand>
        <name>ATP</name>
        <dbReference type="ChEBI" id="CHEBI:30616"/>
    </ligand>
</feature>
<feature type="binding site" evidence="11">
    <location>
        <position position="222"/>
    </location>
    <ligand>
        <name>Zn(2+)</name>
        <dbReference type="ChEBI" id="CHEBI:29105"/>
    </ligand>
</feature>
<keyword evidence="4 11" id="KW-0547">Nucleotide-binding</keyword>
<evidence type="ECO:0000256" key="9">
    <source>
        <dbReference type="ARBA" id="ARBA00039149"/>
    </source>
</evidence>
<reference evidence="12 13" key="1">
    <citation type="submission" date="2020-08" db="EMBL/GenBank/DDBJ databases">
        <title>Genomic Encyclopedia of Type Strains, Phase IV (KMG-IV): sequencing the most valuable type-strain genomes for metagenomic binning, comparative biology and taxonomic classification.</title>
        <authorList>
            <person name="Goeker M."/>
        </authorList>
    </citation>
    <scope>NUCLEOTIDE SEQUENCE [LARGE SCALE GENOMIC DNA]</scope>
    <source>
        <strain evidence="12 13">DSM 24448</strain>
    </source>
</reference>
<comment type="pathway">
    <text evidence="1 11">Purine metabolism; 7-cyano-7-deazaguanine biosynthesis.</text>
</comment>
<accession>A0A7W9E8Y4</accession>
<keyword evidence="5 11" id="KW-0671">Queuosine biosynthesis</keyword>
<comment type="function">
    <text evidence="11">Catalyzes the ATP-dependent conversion of 7-carboxy-7-deazaguanine (CDG) to 7-cyano-7-deazaguanine (preQ(0)).</text>
</comment>
<dbReference type="RefSeq" id="WP_123285806.1">
    <property type="nucleotide sequence ID" value="NZ_JACIJB010000011.1"/>
</dbReference>
<dbReference type="GO" id="GO:0016879">
    <property type="term" value="F:ligase activity, forming carbon-nitrogen bonds"/>
    <property type="evidence" value="ECO:0007669"/>
    <property type="project" value="UniProtKB-UniRule"/>
</dbReference>
<keyword evidence="6 11" id="KW-0862">Zinc</keyword>
<dbReference type="Pfam" id="PF06508">
    <property type="entry name" value="QueC"/>
    <property type="match status" value="1"/>
</dbReference>
<keyword evidence="2 11" id="KW-0436">Ligase</keyword>
<evidence type="ECO:0000256" key="5">
    <source>
        <dbReference type="ARBA" id="ARBA00022785"/>
    </source>
</evidence>
<evidence type="ECO:0000256" key="11">
    <source>
        <dbReference type="HAMAP-Rule" id="MF_01633"/>
    </source>
</evidence>
<proteinExistence type="inferred from homology"/>
<dbReference type="GO" id="GO:0005524">
    <property type="term" value="F:ATP binding"/>
    <property type="evidence" value="ECO:0007669"/>
    <property type="project" value="UniProtKB-UniRule"/>
</dbReference>
<evidence type="ECO:0000313" key="12">
    <source>
        <dbReference type="EMBL" id="MBB5661464.1"/>
    </source>
</evidence>
<feature type="binding site" evidence="11">
    <location>
        <position position="219"/>
    </location>
    <ligand>
        <name>Zn(2+)</name>
        <dbReference type="ChEBI" id="CHEBI:29105"/>
    </ligand>
</feature>
<dbReference type="NCBIfam" id="TIGR00364">
    <property type="entry name" value="7-cyano-7-deazaguanine synthase QueC"/>
    <property type="match status" value="1"/>
</dbReference>
<dbReference type="SUPFAM" id="SSF52402">
    <property type="entry name" value="Adenine nucleotide alpha hydrolases-like"/>
    <property type="match status" value="1"/>
</dbReference>
<dbReference type="HAMAP" id="MF_01633">
    <property type="entry name" value="QueC"/>
    <property type="match status" value="1"/>
</dbReference>
<dbReference type="PANTHER" id="PTHR42914:SF1">
    <property type="entry name" value="7-CYANO-7-DEAZAGUANINE SYNTHASE"/>
    <property type="match status" value="1"/>
</dbReference>
<evidence type="ECO:0000256" key="10">
    <source>
        <dbReference type="ARBA" id="ARBA00047890"/>
    </source>
</evidence>
<dbReference type="EMBL" id="JACIJB010000011">
    <property type="protein sequence ID" value="MBB5661464.1"/>
    <property type="molecule type" value="Genomic_DNA"/>
</dbReference>
<dbReference type="InterPro" id="IPR018317">
    <property type="entry name" value="QueC"/>
</dbReference>
<evidence type="ECO:0000256" key="2">
    <source>
        <dbReference type="ARBA" id="ARBA00022598"/>
    </source>
</evidence>
<dbReference type="GO" id="GO:0008616">
    <property type="term" value="P:tRNA queuosine(34) biosynthetic process"/>
    <property type="evidence" value="ECO:0007669"/>
    <property type="project" value="UniProtKB-UniRule"/>
</dbReference>
<gene>
    <name evidence="11" type="primary">queC</name>
    <name evidence="12" type="ORF">FHS65_002227</name>
</gene>
<evidence type="ECO:0000313" key="13">
    <source>
        <dbReference type="Proteomes" id="UP000548978"/>
    </source>
</evidence>
<organism evidence="12 13">
    <name type="scientific">Brevundimonas halotolerans</name>
    <dbReference type="NCBI Taxonomy" id="69670"/>
    <lineage>
        <taxon>Bacteria</taxon>
        <taxon>Pseudomonadati</taxon>
        <taxon>Pseudomonadota</taxon>
        <taxon>Alphaproteobacteria</taxon>
        <taxon>Caulobacterales</taxon>
        <taxon>Caulobacteraceae</taxon>
        <taxon>Brevundimonas</taxon>
    </lineage>
</organism>
<dbReference type="Gene3D" id="3.40.50.620">
    <property type="entry name" value="HUPs"/>
    <property type="match status" value="1"/>
</dbReference>
<dbReference type="GO" id="GO:0008270">
    <property type="term" value="F:zinc ion binding"/>
    <property type="evidence" value="ECO:0007669"/>
    <property type="project" value="UniProtKB-UniRule"/>
</dbReference>
<evidence type="ECO:0000256" key="3">
    <source>
        <dbReference type="ARBA" id="ARBA00022723"/>
    </source>
</evidence>
<feature type="binding site" evidence="11">
    <location>
        <position position="204"/>
    </location>
    <ligand>
        <name>Zn(2+)</name>
        <dbReference type="ChEBI" id="CHEBI:29105"/>
    </ligand>
</feature>
<comment type="similarity">
    <text evidence="8 11">Belongs to the QueC family.</text>
</comment>
<dbReference type="UniPathway" id="UPA00391"/>
<evidence type="ECO:0000256" key="6">
    <source>
        <dbReference type="ARBA" id="ARBA00022833"/>
    </source>
</evidence>
<comment type="caution">
    <text evidence="12">The sequence shown here is derived from an EMBL/GenBank/DDBJ whole genome shotgun (WGS) entry which is preliminary data.</text>
</comment>
<keyword evidence="3 11" id="KW-0479">Metal-binding</keyword>
<dbReference type="EC" id="6.3.4.20" evidence="9 11"/>
<keyword evidence="13" id="KW-1185">Reference proteome</keyword>
<comment type="cofactor">
    <cofactor evidence="11">
        <name>Zn(2+)</name>
        <dbReference type="ChEBI" id="CHEBI:29105"/>
    </cofactor>
    <text evidence="11">Binds 1 zinc ion per subunit.</text>
</comment>